<sequence>MNNITPYPVLAHVVNMIENVISGIKIQYTAEGVVTLKDGNDTIHLEQKNDGAGNFATIFIKDPRDIIFSEDLFPSLKNLHQGTSGDLKLELQNTTVIINDLDVETQIILEEAKDEFDQISNSYEFVKTIEKEGNKLKSSLKFGNNSFILSLINDADQILVSPEFASSFDATVRKTIESDTLKVQEELNASFK</sequence>
<evidence type="ECO:0000313" key="2">
    <source>
        <dbReference type="Proteomes" id="UP000199572"/>
    </source>
</evidence>
<accession>A0A1H9RZK1</accession>
<keyword evidence="2" id="KW-1185">Reference proteome</keyword>
<evidence type="ECO:0000313" key="1">
    <source>
        <dbReference type="EMBL" id="SER78114.1"/>
    </source>
</evidence>
<dbReference type="RefSeq" id="WP_090885269.1">
    <property type="nucleotide sequence ID" value="NZ_FOGG01000016.1"/>
</dbReference>
<dbReference type="EMBL" id="FOGG01000016">
    <property type="protein sequence ID" value="SER78114.1"/>
    <property type="molecule type" value="Genomic_DNA"/>
</dbReference>
<gene>
    <name evidence="1" type="ORF">SAMN04488023_11651</name>
</gene>
<dbReference type="OrthoDB" id="756080at2"/>
<proteinExistence type="predicted"/>
<dbReference type="AlphaFoldDB" id="A0A1H9RZK1"/>
<name>A0A1H9RZK1_9SPHI</name>
<reference evidence="1 2" key="1">
    <citation type="submission" date="2016-10" db="EMBL/GenBank/DDBJ databases">
        <authorList>
            <person name="de Groot N.N."/>
        </authorList>
    </citation>
    <scope>NUCLEOTIDE SEQUENCE [LARGE SCALE GENOMIC DNA]</scope>
    <source>
        <strain evidence="1 2">DSM 18610</strain>
    </source>
</reference>
<organism evidence="1 2">
    <name type="scientific">Pedobacter rhizosphaerae</name>
    <dbReference type="NCBI Taxonomy" id="390241"/>
    <lineage>
        <taxon>Bacteria</taxon>
        <taxon>Pseudomonadati</taxon>
        <taxon>Bacteroidota</taxon>
        <taxon>Sphingobacteriia</taxon>
        <taxon>Sphingobacteriales</taxon>
        <taxon>Sphingobacteriaceae</taxon>
        <taxon>Pedobacter</taxon>
    </lineage>
</organism>
<protein>
    <submittedName>
        <fullName evidence="1">Uncharacterized protein</fullName>
    </submittedName>
</protein>
<dbReference type="Proteomes" id="UP000199572">
    <property type="component" value="Unassembled WGS sequence"/>
</dbReference>